<reference evidence="2" key="1">
    <citation type="submission" date="2023-05" db="EMBL/GenBank/DDBJ databases">
        <title>Streptantibioticus silvisoli sp. nov., acidotolerant actinomycetes 1 from pine litter.</title>
        <authorList>
            <person name="Swiecimska M."/>
            <person name="Golinska P."/>
            <person name="Sangal V."/>
            <person name="Wachnowicz B."/>
            <person name="Goodfellow M."/>
        </authorList>
    </citation>
    <scope>NUCLEOTIDE SEQUENCE</scope>
    <source>
        <strain evidence="2">SL13</strain>
    </source>
</reference>
<keyword evidence="1" id="KW-0812">Transmembrane</keyword>
<sequence length="330" mass="35169">MKGTWWLARRQQRGLILALLILLVACAAWTVWQRAAMTGALPTTHPACKGWNGCDDPALRAVVERYTGPITALAIISTVFPALIGMFWGAPLLAREWENGTYRLTLSQEAGPLRLLAGRLGLAALYTAAGAAVLAALVAWWWAPIANTLTGPYWYDAAIFNGTGPASVTCALFGLAAGTLAGLLTRRTLPAMAATLATVAVPRLILQAVRPLWIAPQLRTSPGMTPKQLIGSAWSSGHWGYLTPSGGRADIMNCPDSGAELLRCMNSHGYTGRFYQAYPSSDFWPLQTIEAGIYLVLALALTALVIRRLRPPTATPAPADHDTPVAATAG</sequence>
<gene>
    <name evidence="2" type="ORF">POF50_032445</name>
</gene>
<feature type="transmembrane region" description="Helical" evidence="1">
    <location>
        <begin position="191"/>
        <end position="209"/>
    </location>
</feature>
<feature type="transmembrane region" description="Helical" evidence="1">
    <location>
        <begin position="70"/>
        <end position="94"/>
    </location>
</feature>
<feature type="transmembrane region" description="Helical" evidence="1">
    <location>
        <begin position="283"/>
        <end position="306"/>
    </location>
</feature>
<protein>
    <submittedName>
        <fullName evidence="2">Transporter</fullName>
    </submittedName>
</protein>
<keyword evidence="1" id="KW-1133">Transmembrane helix</keyword>
<evidence type="ECO:0000256" key="1">
    <source>
        <dbReference type="SAM" id="Phobius"/>
    </source>
</evidence>
<organism evidence="2">
    <name type="scientific">Streptantibioticus silvisoli</name>
    <dbReference type="NCBI Taxonomy" id="2705255"/>
    <lineage>
        <taxon>Bacteria</taxon>
        <taxon>Bacillati</taxon>
        <taxon>Actinomycetota</taxon>
        <taxon>Actinomycetes</taxon>
        <taxon>Kitasatosporales</taxon>
        <taxon>Streptomycetaceae</taxon>
        <taxon>Streptantibioticus</taxon>
    </lineage>
</organism>
<dbReference type="EMBL" id="JABXJJ020000057">
    <property type="protein sequence ID" value="MDI5974000.1"/>
    <property type="molecule type" value="Genomic_DNA"/>
</dbReference>
<comment type="caution">
    <text evidence="2">The sequence shown here is derived from an EMBL/GenBank/DDBJ whole genome shotgun (WGS) entry which is preliminary data.</text>
</comment>
<feature type="transmembrane region" description="Helical" evidence="1">
    <location>
        <begin position="115"/>
        <end position="143"/>
    </location>
</feature>
<accession>A0AA90HE04</accession>
<feature type="transmembrane region" description="Helical" evidence="1">
    <location>
        <begin position="163"/>
        <end position="184"/>
    </location>
</feature>
<dbReference type="PROSITE" id="PS51257">
    <property type="entry name" value="PROKAR_LIPOPROTEIN"/>
    <property type="match status" value="1"/>
</dbReference>
<dbReference type="AlphaFoldDB" id="A0AA90HE04"/>
<proteinExistence type="predicted"/>
<evidence type="ECO:0000313" key="2">
    <source>
        <dbReference type="EMBL" id="MDI5974000.1"/>
    </source>
</evidence>
<keyword evidence="1" id="KW-0472">Membrane</keyword>
<name>A0AA90HE04_9ACTN</name>
<dbReference type="RefSeq" id="WP_282699142.1">
    <property type="nucleotide sequence ID" value="NZ_JABXJJ020000057.1"/>
</dbReference>